<proteinExistence type="predicted"/>
<evidence type="ECO:0000313" key="1">
    <source>
        <dbReference type="EMBL" id="TWF32363.1"/>
    </source>
</evidence>
<accession>A0A561P2L9</accession>
<organism evidence="1 2">
    <name type="scientific">Chitinophaga polysaccharea</name>
    <dbReference type="NCBI Taxonomy" id="1293035"/>
    <lineage>
        <taxon>Bacteria</taxon>
        <taxon>Pseudomonadati</taxon>
        <taxon>Bacteroidota</taxon>
        <taxon>Chitinophagia</taxon>
        <taxon>Chitinophagales</taxon>
        <taxon>Chitinophagaceae</taxon>
        <taxon>Chitinophaga</taxon>
    </lineage>
</organism>
<protein>
    <submittedName>
        <fullName evidence="1">Uncharacterized protein</fullName>
    </submittedName>
</protein>
<dbReference type="EMBL" id="VIWO01000016">
    <property type="protein sequence ID" value="TWF32363.1"/>
    <property type="molecule type" value="Genomic_DNA"/>
</dbReference>
<gene>
    <name evidence="1" type="ORF">FHW36_11636</name>
</gene>
<comment type="caution">
    <text evidence="1">The sequence shown here is derived from an EMBL/GenBank/DDBJ whole genome shotgun (WGS) entry which is preliminary data.</text>
</comment>
<dbReference type="Proteomes" id="UP000320811">
    <property type="component" value="Unassembled WGS sequence"/>
</dbReference>
<name>A0A561P2L9_9BACT</name>
<evidence type="ECO:0000313" key="2">
    <source>
        <dbReference type="Proteomes" id="UP000320811"/>
    </source>
</evidence>
<dbReference type="AlphaFoldDB" id="A0A561P2L9"/>
<reference evidence="1 2" key="1">
    <citation type="submission" date="2019-06" db="EMBL/GenBank/DDBJ databases">
        <title>Sorghum-associated microbial communities from plants grown in Nebraska, USA.</title>
        <authorList>
            <person name="Schachtman D."/>
        </authorList>
    </citation>
    <scope>NUCLEOTIDE SEQUENCE [LARGE SCALE GENOMIC DNA]</scope>
    <source>
        <strain evidence="1 2">1209</strain>
    </source>
</reference>
<keyword evidence="2" id="KW-1185">Reference proteome</keyword>
<sequence>MMGAVFQQEEELNDMLAPQGRIIDMNLRGEALEKILH</sequence>